<dbReference type="Proteomes" id="UP000008065">
    <property type="component" value="Unassembled WGS sequence"/>
</dbReference>
<dbReference type="KEGG" id="nte:NEUTE1DRAFT47920"/>
<gene>
    <name evidence="1" type="ORF">NEUTE1DRAFT_47920</name>
</gene>
<protein>
    <submittedName>
        <fullName evidence="1">Uncharacterized protein</fullName>
    </submittedName>
</protein>
<dbReference type="HOGENOM" id="CLU_2688388_0_0_1"/>
<reference evidence="2" key="1">
    <citation type="journal article" date="2011" name="Genetics">
        <title>Massive changes in genome architecture accompany the transition to self-fertility in the filamentous fungus Neurospora tetrasperma.</title>
        <authorList>
            <person name="Ellison C.E."/>
            <person name="Stajich J.E."/>
            <person name="Jacobson D.J."/>
            <person name="Natvig D.O."/>
            <person name="Lapidus A."/>
            <person name="Foster B."/>
            <person name="Aerts A."/>
            <person name="Riley R."/>
            <person name="Lindquist E.A."/>
            <person name="Grigoriev I.V."/>
            <person name="Taylor J.W."/>
        </authorList>
    </citation>
    <scope>NUCLEOTIDE SEQUENCE [LARGE SCALE GENOMIC DNA]</scope>
    <source>
        <strain evidence="2">FGSC 2508 / P0657</strain>
    </source>
</reference>
<dbReference type="EMBL" id="GL891306">
    <property type="protein sequence ID" value="EGO55263.1"/>
    <property type="molecule type" value="Genomic_DNA"/>
</dbReference>
<accession>F8MTD1</accession>
<proteinExistence type="predicted"/>
<organism evidence="1 2">
    <name type="scientific">Neurospora tetrasperma (strain FGSC 2508 / ATCC MYA-4615 / P0657)</name>
    <dbReference type="NCBI Taxonomy" id="510951"/>
    <lineage>
        <taxon>Eukaryota</taxon>
        <taxon>Fungi</taxon>
        <taxon>Dikarya</taxon>
        <taxon>Ascomycota</taxon>
        <taxon>Pezizomycotina</taxon>
        <taxon>Sordariomycetes</taxon>
        <taxon>Sordariomycetidae</taxon>
        <taxon>Sordariales</taxon>
        <taxon>Sordariaceae</taxon>
        <taxon>Neurospora</taxon>
    </lineage>
</organism>
<name>F8MTD1_NEUT8</name>
<dbReference type="AlphaFoldDB" id="F8MTD1"/>
<dbReference type="RefSeq" id="XP_009852816.1">
    <property type="nucleotide sequence ID" value="XM_009854514.1"/>
</dbReference>
<evidence type="ECO:0000313" key="1">
    <source>
        <dbReference type="EMBL" id="EGO55263.1"/>
    </source>
</evidence>
<dbReference type="VEuPathDB" id="FungiDB:NEUTE1DRAFT_47920"/>
<sequence>MIFEVCLSAWCSSVLCNNSSKAPREEKKRKEKRTSTEILPFLSDLSADMVLIYLAESLELQQLVRW</sequence>
<keyword evidence="2" id="KW-1185">Reference proteome</keyword>
<evidence type="ECO:0000313" key="2">
    <source>
        <dbReference type="Proteomes" id="UP000008065"/>
    </source>
</evidence>
<dbReference type="GeneID" id="20828126"/>